<evidence type="ECO:0000256" key="1">
    <source>
        <dbReference type="SAM" id="MobiDB-lite"/>
    </source>
</evidence>
<dbReference type="RefSeq" id="WP_377513665.1">
    <property type="nucleotide sequence ID" value="NZ_JBHSQS010000011.1"/>
</dbReference>
<organism evidence="4 5">
    <name type="scientific">Micromonospora vulcania</name>
    <dbReference type="NCBI Taxonomy" id="1441873"/>
    <lineage>
        <taxon>Bacteria</taxon>
        <taxon>Bacillati</taxon>
        <taxon>Actinomycetota</taxon>
        <taxon>Actinomycetes</taxon>
        <taxon>Micromonosporales</taxon>
        <taxon>Micromonosporaceae</taxon>
        <taxon>Micromonospora</taxon>
    </lineage>
</organism>
<feature type="region of interest" description="Disordered" evidence="1">
    <location>
        <begin position="156"/>
        <end position="187"/>
    </location>
</feature>
<gene>
    <name evidence="4" type="ORF">ACFQGL_19815</name>
</gene>
<feature type="compositionally biased region" description="Basic residues" evidence="1">
    <location>
        <begin position="178"/>
        <end position="187"/>
    </location>
</feature>
<name>A0ABW1HA96_9ACTN</name>
<keyword evidence="2" id="KW-0472">Membrane</keyword>
<dbReference type="Pfam" id="PF12158">
    <property type="entry name" value="DUF3592"/>
    <property type="match status" value="1"/>
</dbReference>
<dbReference type="Proteomes" id="UP001596226">
    <property type="component" value="Unassembled WGS sequence"/>
</dbReference>
<evidence type="ECO:0000313" key="5">
    <source>
        <dbReference type="Proteomes" id="UP001596226"/>
    </source>
</evidence>
<comment type="caution">
    <text evidence="4">The sequence shown here is derived from an EMBL/GenBank/DDBJ whole genome shotgun (WGS) entry which is preliminary data.</text>
</comment>
<feature type="transmembrane region" description="Helical" evidence="2">
    <location>
        <begin position="12"/>
        <end position="33"/>
    </location>
</feature>
<feature type="domain" description="DUF3592" evidence="3">
    <location>
        <begin position="55"/>
        <end position="116"/>
    </location>
</feature>
<keyword evidence="2" id="KW-0812">Transmembrane</keyword>
<evidence type="ECO:0000313" key="4">
    <source>
        <dbReference type="EMBL" id="MFC5925591.1"/>
    </source>
</evidence>
<dbReference type="InterPro" id="IPR021994">
    <property type="entry name" value="DUF3592"/>
</dbReference>
<sequence>MRLVIMLRRSPAVVTLGCVLLVVAGGALLWLPFHTQTALDDWGTELRVRGLPARAVVYDQVTKRGGSSQTMYFRYEVSGRTYEQEVACVEVCRSAGDQVPIWVNRADPTDFVTDFGQLSGHRGRFQGVLGAAGFAVLVLAIPLLLSRIPFGRWFPPRPPRSRRRPAASVWGGAGFTSRSKHKRRIRR</sequence>
<evidence type="ECO:0000256" key="2">
    <source>
        <dbReference type="SAM" id="Phobius"/>
    </source>
</evidence>
<dbReference type="EMBL" id="JBHSQS010000011">
    <property type="protein sequence ID" value="MFC5925591.1"/>
    <property type="molecule type" value="Genomic_DNA"/>
</dbReference>
<feature type="transmembrane region" description="Helical" evidence="2">
    <location>
        <begin position="125"/>
        <end position="145"/>
    </location>
</feature>
<keyword evidence="5" id="KW-1185">Reference proteome</keyword>
<accession>A0ABW1HA96</accession>
<protein>
    <submittedName>
        <fullName evidence="4">DUF3592 domain-containing protein</fullName>
    </submittedName>
</protein>
<reference evidence="5" key="1">
    <citation type="journal article" date="2019" name="Int. J. Syst. Evol. Microbiol.">
        <title>The Global Catalogue of Microorganisms (GCM) 10K type strain sequencing project: providing services to taxonomists for standard genome sequencing and annotation.</title>
        <authorList>
            <consortium name="The Broad Institute Genomics Platform"/>
            <consortium name="The Broad Institute Genome Sequencing Center for Infectious Disease"/>
            <person name="Wu L."/>
            <person name="Ma J."/>
        </authorList>
    </citation>
    <scope>NUCLEOTIDE SEQUENCE [LARGE SCALE GENOMIC DNA]</scope>
    <source>
        <strain evidence="5">CGMCC 4.7144</strain>
    </source>
</reference>
<evidence type="ECO:0000259" key="3">
    <source>
        <dbReference type="Pfam" id="PF12158"/>
    </source>
</evidence>
<keyword evidence="2" id="KW-1133">Transmembrane helix</keyword>
<proteinExistence type="predicted"/>